<evidence type="ECO:0000256" key="2">
    <source>
        <dbReference type="ARBA" id="ARBA00022475"/>
    </source>
</evidence>
<feature type="transmembrane region" description="Helical" evidence="7">
    <location>
        <begin position="101"/>
        <end position="118"/>
    </location>
</feature>
<dbReference type="InterPro" id="IPR043726">
    <property type="entry name" value="LiaI-LiaF-like_TM1"/>
</dbReference>
<comment type="subcellular location">
    <subcellularLocation>
        <location evidence="1">Cell membrane</location>
        <topology evidence="1">Single-pass membrane protein</topology>
    </subcellularLocation>
</comment>
<dbReference type="Pfam" id="PF18917">
    <property type="entry name" value="LiaI-LiaF-like_TM1"/>
    <property type="match status" value="1"/>
</dbReference>
<dbReference type="Pfam" id="PF04024">
    <property type="entry name" value="PspC"/>
    <property type="match status" value="1"/>
</dbReference>
<dbReference type="InterPro" id="IPR007168">
    <property type="entry name" value="Phageshock_PspC_N"/>
</dbReference>
<dbReference type="PANTHER" id="PTHR33885:SF3">
    <property type="entry name" value="PHAGE SHOCK PROTEIN C"/>
    <property type="match status" value="1"/>
</dbReference>
<reference evidence="10 11" key="1">
    <citation type="journal article" date="2018" name="Environ. Microbiol.">
        <title>Novel energy conservation strategies and behaviour of Pelotomaculum schinkii driving syntrophic propionate catabolism.</title>
        <authorList>
            <person name="Hidalgo-Ahumada C.A.P."/>
            <person name="Nobu M.K."/>
            <person name="Narihiro T."/>
            <person name="Tamaki H."/>
            <person name="Liu W.T."/>
            <person name="Kamagata Y."/>
            <person name="Stams A.J.M."/>
            <person name="Imachi H."/>
            <person name="Sousa D.Z."/>
        </authorList>
    </citation>
    <scope>NUCLEOTIDE SEQUENCE [LARGE SCALE GENOMIC DNA]</scope>
    <source>
        <strain evidence="10 11">HH</strain>
    </source>
</reference>
<dbReference type="InterPro" id="IPR052027">
    <property type="entry name" value="PspC"/>
</dbReference>
<organism evidence="10 11">
    <name type="scientific">Pelotomaculum schinkii</name>
    <dbReference type="NCBI Taxonomy" id="78350"/>
    <lineage>
        <taxon>Bacteria</taxon>
        <taxon>Bacillati</taxon>
        <taxon>Bacillota</taxon>
        <taxon>Clostridia</taxon>
        <taxon>Eubacteriales</taxon>
        <taxon>Desulfotomaculaceae</taxon>
        <taxon>Pelotomaculum</taxon>
    </lineage>
</organism>
<dbReference type="PANTHER" id="PTHR33885">
    <property type="entry name" value="PHAGE SHOCK PROTEIN C"/>
    <property type="match status" value="1"/>
</dbReference>
<protein>
    <submittedName>
        <fullName evidence="10">DNA-binding transcriptional activator PspC</fullName>
    </submittedName>
</protein>
<evidence type="ECO:0000313" key="10">
    <source>
        <dbReference type="EMBL" id="TEB07588.1"/>
    </source>
</evidence>
<feature type="domain" description="Phage shock protein PspC N-terminal" evidence="8">
    <location>
        <begin position="3"/>
        <end position="59"/>
    </location>
</feature>
<gene>
    <name evidence="10" type="ORF">Psch_01143</name>
</gene>
<comment type="caution">
    <text evidence="10">The sequence shown here is derived from an EMBL/GenBank/DDBJ whole genome shotgun (WGS) entry which is preliminary data.</text>
</comment>
<feature type="region of interest" description="Disordered" evidence="6">
    <location>
        <begin position="73"/>
        <end position="92"/>
    </location>
</feature>
<feature type="transmembrane region" description="Helical" evidence="7">
    <location>
        <begin position="33"/>
        <end position="56"/>
    </location>
</feature>
<keyword evidence="11" id="KW-1185">Reference proteome</keyword>
<keyword evidence="10" id="KW-0238">DNA-binding</keyword>
<dbReference type="AlphaFoldDB" id="A0A4Y7RF07"/>
<evidence type="ECO:0000256" key="1">
    <source>
        <dbReference type="ARBA" id="ARBA00004162"/>
    </source>
</evidence>
<sequence>MNRLYRSRKNKMIAGVAAGMAEYFEVDVTLVRLLWVLSVMLGGSGILVYIIAAVVIPVENDRPDIPVEGVQEAQGEPTAGYQSPGEKKGLHVDSEKRRRNAGLLLIGLGIIFLVGQTVPHYFLRFSWPLLIIALGIYILFQGSGKERDR</sequence>
<keyword evidence="4 7" id="KW-1133">Transmembrane helix</keyword>
<dbReference type="RefSeq" id="WP_190239441.1">
    <property type="nucleotide sequence ID" value="NZ_QFGA01000001.1"/>
</dbReference>
<evidence type="ECO:0000256" key="4">
    <source>
        <dbReference type="ARBA" id="ARBA00022989"/>
    </source>
</evidence>
<dbReference type="Proteomes" id="UP000298324">
    <property type="component" value="Unassembled WGS sequence"/>
</dbReference>
<dbReference type="GO" id="GO:0005886">
    <property type="term" value="C:plasma membrane"/>
    <property type="evidence" value="ECO:0007669"/>
    <property type="project" value="UniProtKB-SubCell"/>
</dbReference>
<evidence type="ECO:0000256" key="5">
    <source>
        <dbReference type="ARBA" id="ARBA00023136"/>
    </source>
</evidence>
<keyword evidence="3 7" id="KW-0812">Transmembrane</keyword>
<dbReference type="EMBL" id="QFGA01000001">
    <property type="protein sequence ID" value="TEB07588.1"/>
    <property type="molecule type" value="Genomic_DNA"/>
</dbReference>
<evidence type="ECO:0000256" key="3">
    <source>
        <dbReference type="ARBA" id="ARBA00022692"/>
    </source>
</evidence>
<evidence type="ECO:0000313" key="11">
    <source>
        <dbReference type="Proteomes" id="UP000298324"/>
    </source>
</evidence>
<evidence type="ECO:0000256" key="6">
    <source>
        <dbReference type="SAM" id="MobiDB-lite"/>
    </source>
</evidence>
<proteinExistence type="predicted"/>
<name>A0A4Y7RF07_9FIRM</name>
<keyword evidence="2" id="KW-1003">Cell membrane</keyword>
<evidence type="ECO:0000259" key="8">
    <source>
        <dbReference type="Pfam" id="PF04024"/>
    </source>
</evidence>
<evidence type="ECO:0000259" key="9">
    <source>
        <dbReference type="Pfam" id="PF18917"/>
    </source>
</evidence>
<accession>A0A4Y7RF07</accession>
<feature type="domain" description="LiaI-LiaF-like transmembrane region" evidence="9">
    <location>
        <begin position="102"/>
        <end position="139"/>
    </location>
</feature>
<feature type="transmembrane region" description="Helical" evidence="7">
    <location>
        <begin position="124"/>
        <end position="140"/>
    </location>
</feature>
<evidence type="ECO:0000256" key="7">
    <source>
        <dbReference type="SAM" id="Phobius"/>
    </source>
</evidence>
<dbReference type="GO" id="GO:0003677">
    <property type="term" value="F:DNA binding"/>
    <property type="evidence" value="ECO:0007669"/>
    <property type="project" value="UniProtKB-KW"/>
</dbReference>
<keyword evidence="5 7" id="KW-0472">Membrane</keyword>